<proteinExistence type="predicted"/>
<gene>
    <name evidence="1" type="ORF">SAMN02745221_00532</name>
</gene>
<keyword evidence="1" id="KW-0966">Cell projection</keyword>
<dbReference type="InterPro" id="IPR013367">
    <property type="entry name" value="Flagellar_put"/>
</dbReference>
<keyword evidence="2" id="KW-1185">Reference proteome</keyword>
<dbReference type="EMBL" id="FQWY01000006">
    <property type="protein sequence ID" value="SHG58164.1"/>
    <property type="molecule type" value="Genomic_DNA"/>
</dbReference>
<evidence type="ECO:0000313" key="2">
    <source>
        <dbReference type="Proteomes" id="UP000242329"/>
    </source>
</evidence>
<sequence>MENRIIFFPNQVLTPLTPKKNDAVSTRAEAKGGSFNQILEKKLQGELKFSSHAQQRLKSRNIELSPEDLHKLEEAVARARSKGAKDSLILMNDLALVVSIKNNTVITAVNGENLKENVFTNIDSAVII</sequence>
<dbReference type="Proteomes" id="UP000242329">
    <property type="component" value="Unassembled WGS sequence"/>
</dbReference>
<evidence type="ECO:0000313" key="1">
    <source>
        <dbReference type="EMBL" id="SHG58164.1"/>
    </source>
</evidence>
<accession>A0A1M5KZB0</accession>
<dbReference type="OrthoDB" id="165650at2"/>
<dbReference type="AlphaFoldDB" id="A0A1M5KZB0"/>
<dbReference type="NCBIfam" id="TIGR02530">
    <property type="entry name" value="flg_new"/>
    <property type="match status" value="1"/>
</dbReference>
<organism evidence="1 2">
    <name type="scientific">Thermosyntropha lipolytica DSM 11003</name>
    <dbReference type="NCBI Taxonomy" id="1123382"/>
    <lineage>
        <taxon>Bacteria</taxon>
        <taxon>Bacillati</taxon>
        <taxon>Bacillota</taxon>
        <taxon>Clostridia</taxon>
        <taxon>Eubacteriales</taxon>
        <taxon>Syntrophomonadaceae</taxon>
        <taxon>Thermosyntropha</taxon>
    </lineage>
</organism>
<protein>
    <submittedName>
        <fullName evidence="1">Flagellar operon protein</fullName>
    </submittedName>
</protein>
<keyword evidence="1" id="KW-0282">Flagellum</keyword>
<dbReference type="STRING" id="1123382.SAMN02745221_00532"/>
<dbReference type="Pfam" id="PF12611">
    <property type="entry name" value="Flagellar_put"/>
    <property type="match status" value="1"/>
</dbReference>
<dbReference type="RefSeq" id="WP_073089626.1">
    <property type="nucleotide sequence ID" value="NZ_FQWY01000006.1"/>
</dbReference>
<name>A0A1M5KZB0_9FIRM</name>
<reference evidence="2" key="1">
    <citation type="submission" date="2016-11" db="EMBL/GenBank/DDBJ databases">
        <authorList>
            <person name="Varghese N."/>
            <person name="Submissions S."/>
        </authorList>
    </citation>
    <scope>NUCLEOTIDE SEQUENCE [LARGE SCALE GENOMIC DNA]</scope>
    <source>
        <strain evidence="2">DSM 11003</strain>
    </source>
</reference>
<keyword evidence="1" id="KW-0969">Cilium</keyword>